<comment type="subcellular location">
    <subcellularLocation>
        <location evidence="1">Membrane</location>
        <topology evidence="1">Multi-pass membrane protein</topology>
    </subcellularLocation>
</comment>
<feature type="non-terminal residue" evidence="7">
    <location>
        <position position="1"/>
    </location>
</feature>
<dbReference type="PANTHER" id="PTHR23502">
    <property type="entry name" value="MAJOR FACILITATOR SUPERFAMILY"/>
    <property type="match status" value="1"/>
</dbReference>
<evidence type="ECO:0000259" key="6">
    <source>
        <dbReference type="PROSITE" id="PS50850"/>
    </source>
</evidence>
<protein>
    <submittedName>
        <fullName evidence="7">MFS general substrate transporter</fullName>
    </submittedName>
</protein>
<gene>
    <name evidence="7" type="ORF">K402DRAFT_295191</name>
</gene>
<feature type="transmembrane region" description="Helical" evidence="5">
    <location>
        <begin position="27"/>
        <end position="52"/>
    </location>
</feature>
<sequence length="393" mass="42267">DPNGVPLVPQPSTDPLDPLNFPHRKKIAILAQVSLASFFAYFSASLIVAAFVPLSESLHVDLISAAHVDSAFAITVGIAPLLFNPISSVYGRRPLFVVSLFGSALTSMFSGVASNDPALLAARAVNGIFAAVPIGLGSAVVCDLFFKHERGRYMGLYSVSYLVGDHIAHTVGGYVATVEGWQWCFYLPGFVTAGMAVLYWFTVPETIYHRDVPNPFPDSKNEKHRLSTSSASFTPHPTNRLTYTSFLKPFALLAHPCITIPTILYALTAAFGATLFIVSSAELFEERYRFDPDDTGLLLGIPLTVGSLLGELPAGRFSDWISASRARSRGSVSKPEDRLLAIIPGAVLVPLGIALEGIALQYEWSYMITGIGIAIASMGTQIVTTVVFAYTAE</sequence>
<reference evidence="7" key="1">
    <citation type="journal article" date="2020" name="Stud. Mycol.">
        <title>101 Dothideomycetes genomes: a test case for predicting lifestyles and emergence of pathogens.</title>
        <authorList>
            <person name="Haridas S."/>
            <person name="Albert R."/>
            <person name="Binder M."/>
            <person name="Bloem J."/>
            <person name="Labutti K."/>
            <person name="Salamov A."/>
            <person name="Andreopoulos B."/>
            <person name="Baker S."/>
            <person name="Barry K."/>
            <person name="Bills G."/>
            <person name="Bluhm B."/>
            <person name="Cannon C."/>
            <person name="Castanera R."/>
            <person name="Culley D."/>
            <person name="Daum C."/>
            <person name="Ezra D."/>
            <person name="Gonzalez J."/>
            <person name="Henrissat B."/>
            <person name="Kuo A."/>
            <person name="Liang C."/>
            <person name="Lipzen A."/>
            <person name="Lutzoni F."/>
            <person name="Magnuson J."/>
            <person name="Mondo S."/>
            <person name="Nolan M."/>
            <person name="Ohm R."/>
            <person name="Pangilinan J."/>
            <person name="Park H.-J."/>
            <person name="Ramirez L."/>
            <person name="Alfaro M."/>
            <person name="Sun H."/>
            <person name="Tritt A."/>
            <person name="Yoshinaga Y."/>
            <person name="Zwiers L.-H."/>
            <person name="Turgeon B."/>
            <person name="Goodwin S."/>
            <person name="Spatafora J."/>
            <person name="Crous P."/>
            <person name="Grigoriev I."/>
        </authorList>
    </citation>
    <scope>NUCLEOTIDE SEQUENCE</scope>
    <source>
        <strain evidence="7">CBS 113979</strain>
    </source>
</reference>
<evidence type="ECO:0000256" key="2">
    <source>
        <dbReference type="ARBA" id="ARBA00022692"/>
    </source>
</evidence>
<evidence type="ECO:0000313" key="8">
    <source>
        <dbReference type="Proteomes" id="UP000800041"/>
    </source>
</evidence>
<evidence type="ECO:0000256" key="5">
    <source>
        <dbReference type="SAM" id="Phobius"/>
    </source>
</evidence>
<dbReference type="OrthoDB" id="2585655at2759"/>
<keyword evidence="4 5" id="KW-0472">Membrane</keyword>
<dbReference type="EMBL" id="ML977160">
    <property type="protein sequence ID" value="KAF1985784.1"/>
    <property type="molecule type" value="Genomic_DNA"/>
</dbReference>
<proteinExistence type="predicted"/>
<dbReference type="Pfam" id="PF07690">
    <property type="entry name" value="MFS_1"/>
    <property type="match status" value="1"/>
</dbReference>
<feature type="transmembrane region" description="Helical" evidence="5">
    <location>
        <begin position="366"/>
        <end position="390"/>
    </location>
</feature>
<dbReference type="SUPFAM" id="SSF103473">
    <property type="entry name" value="MFS general substrate transporter"/>
    <property type="match status" value="1"/>
</dbReference>
<keyword evidence="2 5" id="KW-0812">Transmembrane</keyword>
<evidence type="ECO:0000256" key="1">
    <source>
        <dbReference type="ARBA" id="ARBA00004141"/>
    </source>
</evidence>
<feature type="transmembrane region" description="Helical" evidence="5">
    <location>
        <begin position="250"/>
        <end position="277"/>
    </location>
</feature>
<dbReference type="PROSITE" id="PS50850">
    <property type="entry name" value="MFS"/>
    <property type="match status" value="1"/>
</dbReference>
<dbReference type="InterPro" id="IPR036259">
    <property type="entry name" value="MFS_trans_sf"/>
</dbReference>
<dbReference type="InterPro" id="IPR011701">
    <property type="entry name" value="MFS"/>
</dbReference>
<evidence type="ECO:0000256" key="3">
    <source>
        <dbReference type="ARBA" id="ARBA00022989"/>
    </source>
</evidence>
<dbReference type="GO" id="GO:0005886">
    <property type="term" value="C:plasma membrane"/>
    <property type="evidence" value="ECO:0007669"/>
    <property type="project" value="TreeGrafter"/>
</dbReference>
<feature type="domain" description="Major facilitator superfamily (MFS) profile" evidence="6">
    <location>
        <begin position="29"/>
        <end position="393"/>
    </location>
</feature>
<evidence type="ECO:0000313" key="7">
    <source>
        <dbReference type="EMBL" id="KAF1985784.1"/>
    </source>
</evidence>
<feature type="non-terminal residue" evidence="7">
    <location>
        <position position="393"/>
    </location>
</feature>
<dbReference type="PANTHER" id="PTHR23502:SF34">
    <property type="entry name" value="PROTEIN HOL1"/>
    <property type="match status" value="1"/>
</dbReference>
<feature type="transmembrane region" description="Helical" evidence="5">
    <location>
        <begin position="64"/>
        <end position="83"/>
    </location>
</feature>
<feature type="transmembrane region" description="Helical" evidence="5">
    <location>
        <begin position="125"/>
        <end position="146"/>
    </location>
</feature>
<keyword evidence="3 5" id="KW-1133">Transmembrane helix</keyword>
<name>A0A6G1GY92_9PEZI</name>
<dbReference type="AlphaFoldDB" id="A0A6G1GY92"/>
<feature type="transmembrane region" description="Helical" evidence="5">
    <location>
        <begin position="95"/>
        <end position="113"/>
    </location>
</feature>
<feature type="transmembrane region" description="Helical" evidence="5">
    <location>
        <begin position="180"/>
        <end position="201"/>
    </location>
</feature>
<evidence type="ECO:0000256" key="4">
    <source>
        <dbReference type="ARBA" id="ARBA00023136"/>
    </source>
</evidence>
<feature type="transmembrane region" description="Helical" evidence="5">
    <location>
        <begin position="339"/>
        <end position="360"/>
    </location>
</feature>
<dbReference type="InterPro" id="IPR020846">
    <property type="entry name" value="MFS_dom"/>
</dbReference>
<keyword evidence="8" id="KW-1185">Reference proteome</keyword>
<dbReference type="GO" id="GO:0022857">
    <property type="term" value="F:transmembrane transporter activity"/>
    <property type="evidence" value="ECO:0007669"/>
    <property type="project" value="InterPro"/>
</dbReference>
<organism evidence="7 8">
    <name type="scientific">Aulographum hederae CBS 113979</name>
    <dbReference type="NCBI Taxonomy" id="1176131"/>
    <lineage>
        <taxon>Eukaryota</taxon>
        <taxon>Fungi</taxon>
        <taxon>Dikarya</taxon>
        <taxon>Ascomycota</taxon>
        <taxon>Pezizomycotina</taxon>
        <taxon>Dothideomycetes</taxon>
        <taxon>Pleosporomycetidae</taxon>
        <taxon>Aulographales</taxon>
        <taxon>Aulographaceae</taxon>
    </lineage>
</organism>
<dbReference type="Proteomes" id="UP000800041">
    <property type="component" value="Unassembled WGS sequence"/>
</dbReference>
<accession>A0A6G1GY92</accession>
<dbReference type="Gene3D" id="1.20.1250.20">
    <property type="entry name" value="MFS general substrate transporter like domains"/>
    <property type="match status" value="1"/>
</dbReference>